<keyword evidence="1" id="KW-1133">Transmembrane helix</keyword>
<evidence type="ECO:0000313" key="3">
    <source>
        <dbReference type="Proteomes" id="UP000237105"/>
    </source>
</evidence>
<evidence type="ECO:0000256" key="1">
    <source>
        <dbReference type="SAM" id="Phobius"/>
    </source>
</evidence>
<dbReference type="EMBL" id="JXTB01000242">
    <property type="protein sequence ID" value="PON50763.1"/>
    <property type="molecule type" value="Genomic_DNA"/>
</dbReference>
<dbReference type="OrthoDB" id="1869436at2759"/>
<sequence length="113" mass="13358">MPLSSYFSHLFPSSLPAAASLLLPLFLPFFLVNKEIFVLNYKAKKETLKSYGKMWRDFKSRITTELIYEYRHTCPELLEHPPASYAPWIEPKVWDMFVNKRVSAEWEEAKKVQ</sequence>
<name>A0A2P5BPR6_PARAD</name>
<gene>
    <name evidence="2" type="ORF">PanWU01x14_221350</name>
</gene>
<feature type="transmembrane region" description="Helical" evidence="1">
    <location>
        <begin position="6"/>
        <end position="32"/>
    </location>
</feature>
<comment type="caution">
    <text evidence="2">The sequence shown here is derived from an EMBL/GenBank/DDBJ whole genome shotgun (WGS) entry which is preliminary data.</text>
</comment>
<keyword evidence="3" id="KW-1185">Reference proteome</keyword>
<organism evidence="2 3">
    <name type="scientific">Parasponia andersonii</name>
    <name type="common">Sponia andersonii</name>
    <dbReference type="NCBI Taxonomy" id="3476"/>
    <lineage>
        <taxon>Eukaryota</taxon>
        <taxon>Viridiplantae</taxon>
        <taxon>Streptophyta</taxon>
        <taxon>Embryophyta</taxon>
        <taxon>Tracheophyta</taxon>
        <taxon>Spermatophyta</taxon>
        <taxon>Magnoliopsida</taxon>
        <taxon>eudicotyledons</taxon>
        <taxon>Gunneridae</taxon>
        <taxon>Pentapetalae</taxon>
        <taxon>rosids</taxon>
        <taxon>fabids</taxon>
        <taxon>Rosales</taxon>
        <taxon>Cannabaceae</taxon>
        <taxon>Parasponia</taxon>
    </lineage>
</organism>
<protein>
    <submittedName>
        <fullName evidence="2">Uncharacterized protein</fullName>
    </submittedName>
</protein>
<reference evidence="3" key="1">
    <citation type="submission" date="2016-06" db="EMBL/GenBank/DDBJ databases">
        <title>Parallel loss of symbiosis genes in relatives of nitrogen-fixing non-legume Parasponia.</title>
        <authorList>
            <person name="Van Velzen R."/>
            <person name="Holmer R."/>
            <person name="Bu F."/>
            <person name="Rutten L."/>
            <person name="Van Zeijl A."/>
            <person name="Liu W."/>
            <person name="Santuari L."/>
            <person name="Cao Q."/>
            <person name="Sharma T."/>
            <person name="Shen D."/>
            <person name="Roswanjaya Y."/>
            <person name="Wardhani T."/>
            <person name="Kalhor M.S."/>
            <person name="Jansen J."/>
            <person name="Van den Hoogen J."/>
            <person name="Gungor B."/>
            <person name="Hartog M."/>
            <person name="Hontelez J."/>
            <person name="Verver J."/>
            <person name="Yang W.-C."/>
            <person name="Schijlen E."/>
            <person name="Repin R."/>
            <person name="Schilthuizen M."/>
            <person name="Schranz E."/>
            <person name="Heidstra R."/>
            <person name="Miyata K."/>
            <person name="Fedorova E."/>
            <person name="Kohlen W."/>
            <person name="Bisseling T."/>
            <person name="Smit S."/>
            <person name="Geurts R."/>
        </authorList>
    </citation>
    <scope>NUCLEOTIDE SEQUENCE [LARGE SCALE GENOMIC DNA]</scope>
    <source>
        <strain evidence="3">cv. WU1-14</strain>
    </source>
</reference>
<evidence type="ECO:0000313" key="2">
    <source>
        <dbReference type="EMBL" id="PON50763.1"/>
    </source>
</evidence>
<keyword evidence="1" id="KW-0812">Transmembrane</keyword>
<keyword evidence="1" id="KW-0472">Membrane</keyword>
<dbReference type="AlphaFoldDB" id="A0A2P5BPR6"/>
<proteinExistence type="predicted"/>
<dbReference type="Proteomes" id="UP000237105">
    <property type="component" value="Unassembled WGS sequence"/>
</dbReference>
<accession>A0A2P5BPR6</accession>